<dbReference type="HOGENOM" id="CLU_035509_13_2_1"/>
<evidence type="ECO:0000313" key="3">
    <source>
        <dbReference type="Proteomes" id="UP000030669"/>
    </source>
</evidence>
<dbReference type="RefSeq" id="XP_007867748.1">
    <property type="nucleotide sequence ID" value="XM_007869557.1"/>
</dbReference>
<protein>
    <submittedName>
        <fullName evidence="2">Uncharacterized protein</fullName>
    </submittedName>
</protein>
<dbReference type="Proteomes" id="UP000030669">
    <property type="component" value="Unassembled WGS sequence"/>
</dbReference>
<keyword evidence="1" id="KW-0812">Transmembrane</keyword>
<dbReference type="AlphaFoldDB" id="S7Q0F9"/>
<dbReference type="OrthoDB" id="2679643at2759"/>
<evidence type="ECO:0000256" key="1">
    <source>
        <dbReference type="SAM" id="Phobius"/>
    </source>
</evidence>
<sequence>MLTLRVWYLFRASVPARLFAVFISASCQIAAFAILGVIYNDLNAVSFDLPGFELEDCLVPAPTNLWRLWVPPLILHTLLYVFTPVQAVLRRNMYGKRNVVLDRLLRDGGMLYLAVLGIYSPGISSLSLNVDRGIVTVGFCAIGVMIGLVSVCMSRVMFSIHSLAENLNCDPDWLLNHVELSRVNWKKGSTDGELMVEMDVVEATEDPEYGHRFAVRTTRVGTTPEPDYEPPFLVMA</sequence>
<feature type="transmembrane region" description="Helical" evidence="1">
    <location>
        <begin position="18"/>
        <end position="39"/>
    </location>
</feature>
<reference evidence="2 3" key="1">
    <citation type="journal article" date="2012" name="Science">
        <title>The Paleozoic origin of enzymatic lignin decomposition reconstructed from 31 fungal genomes.</title>
        <authorList>
            <person name="Floudas D."/>
            <person name="Binder M."/>
            <person name="Riley R."/>
            <person name="Barry K."/>
            <person name="Blanchette R.A."/>
            <person name="Henrissat B."/>
            <person name="Martinez A.T."/>
            <person name="Otillar R."/>
            <person name="Spatafora J.W."/>
            <person name="Yadav J.S."/>
            <person name="Aerts A."/>
            <person name="Benoit I."/>
            <person name="Boyd A."/>
            <person name="Carlson A."/>
            <person name="Copeland A."/>
            <person name="Coutinho P.M."/>
            <person name="de Vries R.P."/>
            <person name="Ferreira P."/>
            <person name="Findley K."/>
            <person name="Foster B."/>
            <person name="Gaskell J."/>
            <person name="Glotzer D."/>
            <person name="Gorecki P."/>
            <person name="Heitman J."/>
            <person name="Hesse C."/>
            <person name="Hori C."/>
            <person name="Igarashi K."/>
            <person name="Jurgens J.A."/>
            <person name="Kallen N."/>
            <person name="Kersten P."/>
            <person name="Kohler A."/>
            <person name="Kuees U."/>
            <person name="Kumar T.K.A."/>
            <person name="Kuo A."/>
            <person name="LaButti K."/>
            <person name="Larrondo L.F."/>
            <person name="Lindquist E."/>
            <person name="Ling A."/>
            <person name="Lombard V."/>
            <person name="Lucas S."/>
            <person name="Lundell T."/>
            <person name="Martin R."/>
            <person name="McLaughlin D.J."/>
            <person name="Morgenstern I."/>
            <person name="Morin E."/>
            <person name="Murat C."/>
            <person name="Nagy L.G."/>
            <person name="Nolan M."/>
            <person name="Ohm R.A."/>
            <person name="Patyshakuliyeva A."/>
            <person name="Rokas A."/>
            <person name="Ruiz-Duenas F.J."/>
            <person name="Sabat G."/>
            <person name="Salamov A."/>
            <person name="Samejima M."/>
            <person name="Schmutz J."/>
            <person name="Slot J.C."/>
            <person name="St John F."/>
            <person name="Stenlid J."/>
            <person name="Sun H."/>
            <person name="Sun S."/>
            <person name="Syed K."/>
            <person name="Tsang A."/>
            <person name="Wiebenga A."/>
            <person name="Young D."/>
            <person name="Pisabarro A."/>
            <person name="Eastwood D.C."/>
            <person name="Martin F."/>
            <person name="Cullen D."/>
            <person name="Grigoriev I.V."/>
            <person name="Hibbett D.S."/>
        </authorList>
    </citation>
    <scope>NUCLEOTIDE SEQUENCE [LARGE SCALE GENOMIC DNA]</scope>
    <source>
        <strain evidence="2 3">ATCC 11539</strain>
    </source>
</reference>
<feature type="transmembrane region" description="Helical" evidence="1">
    <location>
        <begin position="110"/>
        <end position="128"/>
    </location>
</feature>
<feature type="transmembrane region" description="Helical" evidence="1">
    <location>
        <begin position="134"/>
        <end position="153"/>
    </location>
</feature>
<dbReference type="OMA" id="IRCIAIT"/>
<accession>S7Q0F9</accession>
<keyword evidence="1" id="KW-0472">Membrane</keyword>
<organism evidence="2 3">
    <name type="scientific">Gloeophyllum trabeum (strain ATCC 11539 / FP-39264 / Madison 617)</name>
    <name type="common">Brown rot fungus</name>
    <dbReference type="NCBI Taxonomy" id="670483"/>
    <lineage>
        <taxon>Eukaryota</taxon>
        <taxon>Fungi</taxon>
        <taxon>Dikarya</taxon>
        <taxon>Basidiomycota</taxon>
        <taxon>Agaricomycotina</taxon>
        <taxon>Agaricomycetes</taxon>
        <taxon>Gloeophyllales</taxon>
        <taxon>Gloeophyllaceae</taxon>
        <taxon>Gloeophyllum</taxon>
    </lineage>
</organism>
<feature type="transmembrane region" description="Helical" evidence="1">
    <location>
        <begin position="68"/>
        <end position="89"/>
    </location>
</feature>
<dbReference type="EMBL" id="KB469305">
    <property type="protein sequence ID" value="EPQ53401.1"/>
    <property type="molecule type" value="Genomic_DNA"/>
</dbReference>
<dbReference type="GeneID" id="19308803"/>
<name>S7Q0F9_GLOTA</name>
<keyword evidence="1" id="KW-1133">Transmembrane helix</keyword>
<dbReference type="KEGG" id="gtr:GLOTRDRAFT_78408"/>
<keyword evidence="3" id="KW-1185">Reference proteome</keyword>
<gene>
    <name evidence="2" type="ORF">GLOTRDRAFT_78408</name>
</gene>
<proteinExistence type="predicted"/>
<evidence type="ECO:0000313" key="2">
    <source>
        <dbReference type="EMBL" id="EPQ53401.1"/>
    </source>
</evidence>